<evidence type="ECO:0000256" key="3">
    <source>
        <dbReference type="ARBA" id="ARBA00022801"/>
    </source>
</evidence>
<accession>A0ABT9BLH5</accession>
<evidence type="ECO:0000256" key="1">
    <source>
        <dbReference type="ARBA" id="ARBA00001946"/>
    </source>
</evidence>
<proteinExistence type="inferred from homology"/>
<name>A0ABT9BLH5_9MICO</name>
<dbReference type="InterPro" id="IPR015797">
    <property type="entry name" value="NUDIX_hydrolase-like_dom_sf"/>
</dbReference>
<dbReference type="SUPFAM" id="SSF55811">
    <property type="entry name" value="Nudix"/>
    <property type="match status" value="1"/>
</dbReference>
<dbReference type="InterPro" id="IPR000086">
    <property type="entry name" value="NUDIX_hydrolase_dom"/>
</dbReference>
<protein>
    <submittedName>
        <fullName evidence="6">NUDIX domain-containing protein</fullName>
    </submittedName>
</protein>
<gene>
    <name evidence="6" type="ORF">Q5716_06455</name>
</gene>
<dbReference type="PRINTS" id="PR00502">
    <property type="entry name" value="NUDIXFAMILY"/>
</dbReference>
<evidence type="ECO:0000313" key="7">
    <source>
        <dbReference type="Proteomes" id="UP001241072"/>
    </source>
</evidence>
<keyword evidence="3 4" id="KW-0378">Hydrolase</keyword>
<dbReference type="PANTHER" id="PTHR43046:SF14">
    <property type="entry name" value="MUTT_NUDIX FAMILY PROTEIN"/>
    <property type="match status" value="1"/>
</dbReference>
<dbReference type="Gene3D" id="3.90.79.10">
    <property type="entry name" value="Nucleoside Triphosphate Pyrophosphohydrolase"/>
    <property type="match status" value="1"/>
</dbReference>
<sequence length="152" mass="17235">MKAVGVHRLTSRVLLFDRDDRILLFLTTAPDSSGMARWITPGGGVDPGESHHEAAVRELFEETGLRIDELGAPVWAHDFDVEWDDADHDTGHAEFYTAVVDAFDPSSEHWTDEERIDVLAHRWWSLAELISTDEPFEPKELVSLVRRQLPSC</sequence>
<evidence type="ECO:0000256" key="4">
    <source>
        <dbReference type="RuleBase" id="RU003476"/>
    </source>
</evidence>
<dbReference type="RefSeq" id="WP_305002261.1">
    <property type="nucleotide sequence ID" value="NZ_JAUQUB010000001.1"/>
</dbReference>
<dbReference type="PROSITE" id="PS00893">
    <property type="entry name" value="NUDIX_BOX"/>
    <property type="match status" value="1"/>
</dbReference>
<reference evidence="6 7" key="1">
    <citation type="submission" date="2023-07" db="EMBL/GenBank/DDBJ databases">
        <title>Protaetiibacter sp. nov WY-16 isolated from soil.</title>
        <authorList>
            <person name="Liu B."/>
            <person name="Wan Y."/>
        </authorList>
    </citation>
    <scope>NUCLEOTIDE SEQUENCE [LARGE SCALE GENOMIC DNA]</scope>
    <source>
        <strain evidence="6 7">WY-16</strain>
    </source>
</reference>
<comment type="cofactor">
    <cofactor evidence="1">
        <name>Mg(2+)</name>
        <dbReference type="ChEBI" id="CHEBI:18420"/>
    </cofactor>
</comment>
<organism evidence="6 7">
    <name type="scientific">Antiquaquibacter soli</name>
    <dbReference type="NCBI Taxonomy" id="3064523"/>
    <lineage>
        <taxon>Bacteria</taxon>
        <taxon>Bacillati</taxon>
        <taxon>Actinomycetota</taxon>
        <taxon>Actinomycetes</taxon>
        <taxon>Micrococcales</taxon>
        <taxon>Microbacteriaceae</taxon>
        <taxon>Antiquaquibacter</taxon>
    </lineage>
</organism>
<comment type="similarity">
    <text evidence="2 4">Belongs to the Nudix hydrolase family.</text>
</comment>
<dbReference type="Proteomes" id="UP001241072">
    <property type="component" value="Unassembled WGS sequence"/>
</dbReference>
<evidence type="ECO:0000313" key="6">
    <source>
        <dbReference type="EMBL" id="MDO7881867.1"/>
    </source>
</evidence>
<dbReference type="Pfam" id="PF00293">
    <property type="entry name" value="NUDIX"/>
    <property type="match status" value="1"/>
</dbReference>
<dbReference type="PANTHER" id="PTHR43046">
    <property type="entry name" value="GDP-MANNOSE MANNOSYL HYDROLASE"/>
    <property type="match status" value="1"/>
</dbReference>
<keyword evidence="7" id="KW-1185">Reference proteome</keyword>
<dbReference type="InterPro" id="IPR020476">
    <property type="entry name" value="Nudix_hydrolase"/>
</dbReference>
<dbReference type="CDD" id="cd04685">
    <property type="entry name" value="NUDIX_Hydrolase"/>
    <property type="match status" value="1"/>
</dbReference>
<dbReference type="InterPro" id="IPR020084">
    <property type="entry name" value="NUDIX_hydrolase_CS"/>
</dbReference>
<dbReference type="PROSITE" id="PS51462">
    <property type="entry name" value="NUDIX"/>
    <property type="match status" value="1"/>
</dbReference>
<evidence type="ECO:0000256" key="2">
    <source>
        <dbReference type="ARBA" id="ARBA00005582"/>
    </source>
</evidence>
<dbReference type="EMBL" id="JAUQUB010000001">
    <property type="protein sequence ID" value="MDO7881867.1"/>
    <property type="molecule type" value="Genomic_DNA"/>
</dbReference>
<comment type="caution">
    <text evidence="6">The sequence shown here is derived from an EMBL/GenBank/DDBJ whole genome shotgun (WGS) entry which is preliminary data.</text>
</comment>
<feature type="domain" description="Nudix hydrolase" evidence="5">
    <location>
        <begin position="6"/>
        <end position="147"/>
    </location>
</feature>
<evidence type="ECO:0000259" key="5">
    <source>
        <dbReference type="PROSITE" id="PS51462"/>
    </source>
</evidence>